<comment type="caution">
    <text evidence="3">The sequence shown here is derived from an EMBL/GenBank/DDBJ whole genome shotgun (WGS) entry which is preliminary data.</text>
</comment>
<dbReference type="RefSeq" id="WP_238233469.1">
    <property type="nucleotide sequence ID" value="NZ_BPQQ01000004.1"/>
</dbReference>
<organism evidence="3 4">
    <name type="scientific">Methylobacterium isbiliense</name>
    <dbReference type="NCBI Taxonomy" id="315478"/>
    <lineage>
        <taxon>Bacteria</taxon>
        <taxon>Pseudomonadati</taxon>
        <taxon>Pseudomonadota</taxon>
        <taxon>Alphaproteobacteria</taxon>
        <taxon>Hyphomicrobiales</taxon>
        <taxon>Methylobacteriaceae</taxon>
        <taxon>Methylobacterium</taxon>
    </lineage>
</organism>
<proteinExistence type="predicted"/>
<feature type="transmembrane region" description="Helical" evidence="2">
    <location>
        <begin position="6"/>
        <end position="27"/>
    </location>
</feature>
<evidence type="ECO:0000313" key="4">
    <source>
        <dbReference type="Proteomes" id="UP001055153"/>
    </source>
</evidence>
<evidence type="ECO:0000256" key="2">
    <source>
        <dbReference type="SAM" id="Phobius"/>
    </source>
</evidence>
<reference evidence="3" key="1">
    <citation type="journal article" date="2021" name="Front. Microbiol.">
        <title>Comprehensive Comparative Genomics and Phenotyping of Methylobacterium Species.</title>
        <authorList>
            <person name="Alessa O."/>
            <person name="Ogura Y."/>
            <person name="Fujitani Y."/>
            <person name="Takami H."/>
            <person name="Hayashi T."/>
            <person name="Sahin N."/>
            <person name="Tani A."/>
        </authorList>
    </citation>
    <scope>NUCLEOTIDE SEQUENCE</scope>
    <source>
        <strain evidence="3">DSM 17168</strain>
    </source>
</reference>
<dbReference type="InterPro" id="IPR003882">
    <property type="entry name" value="Pistil_extensin"/>
</dbReference>
<dbReference type="SUPFAM" id="SSF81585">
    <property type="entry name" value="PsbU/PolX domain-like"/>
    <property type="match status" value="1"/>
</dbReference>
<keyword evidence="4" id="KW-1185">Reference proteome</keyword>
<evidence type="ECO:0008006" key="5">
    <source>
        <dbReference type="Google" id="ProtNLM"/>
    </source>
</evidence>
<evidence type="ECO:0000256" key="1">
    <source>
        <dbReference type="SAM" id="MobiDB-lite"/>
    </source>
</evidence>
<dbReference type="EMBL" id="BPQQ01000004">
    <property type="protein sequence ID" value="GJD98517.1"/>
    <property type="molecule type" value="Genomic_DNA"/>
</dbReference>
<dbReference type="PRINTS" id="PR01218">
    <property type="entry name" value="PSTLEXTENSIN"/>
</dbReference>
<dbReference type="Gene3D" id="1.10.150.320">
    <property type="entry name" value="Photosystem II 12 kDa extrinsic protein"/>
    <property type="match status" value="1"/>
</dbReference>
<evidence type="ECO:0000313" key="3">
    <source>
        <dbReference type="EMBL" id="GJD98517.1"/>
    </source>
</evidence>
<keyword evidence="2" id="KW-1133">Transmembrane helix</keyword>
<feature type="region of interest" description="Disordered" evidence="1">
    <location>
        <begin position="35"/>
        <end position="121"/>
    </location>
</feature>
<feature type="compositionally biased region" description="Pro residues" evidence="1">
    <location>
        <begin position="35"/>
        <end position="58"/>
    </location>
</feature>
<protein>
    <recommendedName>
        <fullName evidence="5">Helix-hairpin-helix domain-containing protein</fullName>
    </recommendedName>
</protein>
<feature type="compositionally biased region" description="Pro residues" evidence="1">
    <location>
        <begin position="73"/>
        <end position="115"/>
    </location>
</feature>
<dbReference type="Proteomes" id="UP001055153">
    <property type="component" value="Unassembled WGS sequence"/>
</dbReference>
<keyword evidence="2" id="KW-0812">Transmembrane</keyword>
<gene>
    <name evidence="3" type="ORF">GMJLKIPL_0428</name>
</gene>
<accession>A0ABQ4S9R6</accession>
<sequence length="180" mass="18044">MLTGSAITRALIIVVLAAGLAGLWHLLMPGPRPPVVPSAAPPAAAPAPRPPEPPPPTAEQPARAADAGTGPAPSRPPAIPPPPPAAEAPPPAPPVFPPPVFSPPAATLPPEPPAEAPRAPAGAVDLNTASLAELNGLRGGGLIGKAIIAGRPYAAPQDLLSKRVLSRAVFERIKDQVTVR</sequence>
<dbReference type="Pfam" id="PF12836">
    <property type="entry name" value="HHH_3"/>
    <property type="match status" value="1"/>
</dbReference>
<reference evidence="3" key="2">
    <citation type="submission" date="2021-08" db="EMBL/GenBank/DDBJ databases">
        <authorList>
            <person name="Tani A."/>
            <person name="Ola A."/>
            <person name="Ogura Y."/>
            <person name="Katsura K."/>
            <person name="Hayashi T."/>
        </authorList>
    </citation>
    <scope>NUCLEOTIDE SEQUENCE</scope>
    <source>
        <strain evidence="3">DSM 17168</strain>
    </source>
</reference>
<keyword evidence="2" id="KW-0472">Membrane</keyword>
<name>A0ABQ4S9R6_9HYPH</name>